<evidence type="ECO:0000256" key="5">
    <source>
        <dbReference type="ARBA" id="ARBA00022694"/>
    </source>
</evidence>
<protein>
    <recommendedName>
        <fullName evidence="3">tRNA threonylcarbamoyladenosine biosynthesis protein TsaE</fullName>
    </recommendedName>
    <alternativeName>
        <fullName evidence="10">t(6)A37 threonylcarbamoyladenosine biosynthesis protein TsaE</fullName>
    </alternativeName>
</protein>
<evidence type="ECO:0000256" key="6">
    <source>
        <dbReference type="ARBA" id="ARBA00022723"/>
    </source>
</evidence>
<dbReference type="EMBL" id="CP019124">
    <property type="protein sequence ID" value="APX89810.1"/>
    <property type="molecule type" value="Genomic_DNA"/>
</dbReference>
<evidence type="ECO:0000256" key="3">
    <source>
        <dbReference type="ARBA" id="ARBA00019010"/>
    </source>
</evidence>
<dbReference type="PANTHER" id="PTHR33540">
    <property type="entry name" value="TRNA THREONYLCARBAMOYLADENOSINE BIOSYNTHESIS PROTEIN TSAE"/>
    <property type="match status" value="1"/>
</dbReference>
<evidence type="ECO:0000256" key="2">
    <source>
        <dbReference type="ARBA" id="ARBA00007599"/>
    </source>
</evidence>
<keyword evidence="5" id="KW-0819">tRNA processing</keyword>
<dbReference type="STRING" id="1267768.BV394_08860"/>
<accession>A0A1U7DII7</accession>
<evidence type="ECO:0000313" key="12">
    <source>
        <dbReference type="Proteomes" id="UP000187266"/>
    </source>
</evidence>
<dbReference type="PANTHER" id="PTHR33540:SF2">
    <property type="entry name" value="TRNA THREONYLCARBAMOYLADENOSINE BIOSYNTHESIS PROTEIN TSAE"/>
    <property type="match status" value="1"/>
</dbReference>
<dbReference type="AlphaFoldDB" id="A0A1U7DII7"/>
<evidence type="ECO:0000256" key="7">
    <source>
        <dbReference type="ARBA" id="ARBA00022741"/>
    </source>
</evidence>
<evidence type="ECO:0000256" key="10">
    <source>
        <dbReference type="ARBA" id="ARBA00032441"/>
    </source>
</evidence>
<keyword evidence="4" id="KW-0963">Cytoplasm</keyword>
<dbReference type="Pfam" id="PF02367">
    <property type="entry name" value="TsaE"/>
    <property type="match status" value="1"/>
</dbReference>
<keyword evidence="6" id="KW-0479">Metal-binding</keyword>
<dbReference type="GO" id="GO:0005737">
    <property type="term" value="C:cytoplasm"/>
    <property type="evidence" value="ECO:0007669"/>
    <property type="project" value="UniProtKB-SubCell"/>
</dbReference>
<dbReference type="InterPro" id="IPR003442">
    <property type="entry name" value="T6A_TsaE"/>
</dbReference>
<evidence type="ECO:0000313" key="11">
    <source>
        <dbReference type="EMBL" id="APX89810.1"/>
    </source>
</evidence>
<dbReference type="NCBIfam" id="TIGR00150">
    <property type="entry name" value="T6A_YjeE"/>
    <property type="match status" value="1"/>
</dbReference>
<evidence type="ECO:0000256" key="4">
    <source>
        <dbReference type="ARBA" id="ARBA00022490"/>
    </source>
</evidence>
<accession>A0A2M9DBA8</accession>
<dbReference type="Gene3D" id="3.40.50.300">
    <property type="entry name" value="P-loop containing nucleotide triphosphate hydrolases"/>
    <property type="match status" value="1"/>
</dbReference>
<sequence length="164" mass="17870">MPDRRIIKEITLGSEAATLAFATALAPMLRAGDTLLLEGPVGAGKSFFARSVIQARLAALGRSEDVPSPTFTLVQVYDLDDVELWHCDLYRLTDPAEAYELGLDEAFDQAICLVEWPGRLGGLQPEGALRLDLRADAGEDGNPDRRIATLSGSAEWARRLETEE</sequence>
<comment type="subcellular location">
    <subcellularLocation>
        <location evidence="1">Cytoplasm</location>
    </subcellularLocation>
</comment>
<keyword evidence="7" id="KW-0547">Nucleotide-binding</keyword>
<dbReference type="InterPro" id="IPR027417">
    <property type="entry name" value="P-loop_NTPase"/>
</dbReference>
<dbReference type="OrthoDB" id="9800307at2"/>
<evidence type="ECO:0000256" key="9">
    <source>
        <dbReference type="ARBA" id="ARBA00022842"/>
    </source>
</evidence>
<comment type="similarity">
    <text evidence="2">Belongs to the TsaE family.</text>
</comment>
<keyword evidence="12" id="KW-1185">Reference proteome</keyword>
<dbReference type="SUPFAM" id="SSF52540">
    <property type="entry name" value="P-loop containing nucleoside triphosphate hydrolases"/>
    <property type="match status" value="1"/>
</dbReference>
<keyword evidence="9" id="KW-0460">Magnesium</keyword>
<evidence type="ECO:0000256" key="8">
    <source>
        <dbReference type="ARBA" id="ARBA00022840"/>
    </source>
</evidence>
<reference evidence="11 12" key="1">
    <citation type="submission" date="2017-01" db="EMBL/GenBank/DDBJ databases">
        <title>Genomic analysis of Xuhuaishuia manganoxidans DY6-4.</title>
        <authorList>
            <person name="Wang X."/>
        </authorList>
    </citation>
    <scope>NUCLEOTIDE SEQUENCE [LARGE SCALE GENOMIC DNA]</scope>
    <source>
        <strain evidence="11 12">DY6-4</strain>
    </source>
</reference>
<organism evidence="11 12">
    <name type="scientific">Brevirhabdus pacifica</name>
    <dbReference type="NCBI Taxonomy" id="1267768"/>
    <lineage>
        <taxon>Bacteria</taxon>
        <taxon>Pseudomonadati</taxon>
        <taxon>Pseudomonadota</taxon>
        <taxon>Alphaproteobacteria</taxon>
        <taxon>Rhodobacterales</taxon>
        <taxon>Paracoccaceae</taxon>
        <taxon>Brevirhabdus</taxon>
    </lineage>
</organism>
<proteinExistence type="inferred from homology"/>
<dbReference type="GO" id="GO:0002949">
    <property type="term" value="P:tRNA threonylcarbamoyladenosine modification"/>
    <property type="evidence" value="ECO:0007669"/>
    <property type="project" value="InterPro"/>
</dbReference>
<keyword evidence="8" id="KW-0067">ATP-binding</keyword>
<evidence type="ECO:0000256" key="1">
    <source>
        <dbReference type="ARBA" id="ARBA00004496"/>
    </source>
</evidence>
<dbReference type="RefSeq" id="WP_076979831.1">
    <property type="nucleotide sequence ID" value="NZ_CP019124.1"/>
</dbReference>
<name>A0A1U7DII7_9RHOB</name>
<gene>
    <name evidence="11" type="ORF">BV394_08860</name>
</gene>
<dbReference type="Proteomes" id="UP000187266">
    <property type="component" value="Chromosome"/>
</dbReference>
<dbReference type="GO" id="GO:0005524">
    <property type="term" value="F:ATP binding"/>
    <property type="evidence" value="ECO:0007669"/>
    <property type="project" value="UniProtKB-KW"/>
</dbReference>
<dbReference type="GO" id="GO:0046872">
    <property type="term" value="F:metal ion binding"/>
    <property type="evidence" value="ECO:0007669"/>
    <property type="project" value="UniProtKB-KW"/>
</dbReference>